<name>A0ACC7NSP0_9BACL</name>
<organism evidence="1 2">
    <name type="scientific">Paenibacillus mesotrionivorans</name>
    <dbReference type="NCBI Taxonomy" id="3160968"/>
    <lineage>
        <taxon>Bacteria</taxon>
        <taxon>Bacillati</taxon>
        <taxon>Bacillota</taxon>
        <taxon>Bacilli</taxon>
        <taxon>Bacillales</taxon>
        <taxon>Paenibacillaceae</taxon>
        <taxon>Paenibacillus</taxon>
    </lineage>
</organism>
<protein>
    <submittedName>
        <fullName evidence="1">Nitrogenase iron-molybdenum cofactor biosynthesis protein NifN</fullName>
    </submittedName>
</protein>
<keyword evidence="2" id="KW-1185">Reference proteome</keyword>
<sequence>MEADFEQQDRPLAINPFRVSQSLGGVLALQGIFRSMPVLHGPQGCAESIQTVLSRHFREPVPLQNIAMQEYNLIFGGEKTIHEVLEIVFTKHKPDVVAVVGSSMTEAVGEDLPGAVRSFRKRHERLLQDKLLLDLYLPDYEGSLESGYAQMATAVLGELVSRCRGRSGSKTKHKDRINLLAGSHLTPGDVMELKEIISSFGLEVIVLPDLSSSLAGHLLAGHMSLSRGGVPLDYLWEMAASGFTLAVGCSMEPGAKLLEEEFGIAYRVFPSVSGLEATDEFFGFLQRYSRNAVQMKYRWQRQFALDCLLDTRAAFRGKRVVAALEPDHLVALQAWLQEAGIKALSAVAPFSAPALELVKGEKAEGDLQDLQLMAGRGADLWISNSYGEHVAKASGIRFMPMGFPVLNRYGSPYSVSLGYRGMAELLNSVGNVLMNGERV</sequence>
<accession>A0ACC7NSP0</accession>
<proteinExistence type="predicted"/>
<dbReference type="Proteomes" id="UP001631969">
    <property type="component" value="Unassembled WGS sequence"/>
</dbReference>
<comment type="caution">
    <text evidence="1">The sequence shown here is derived from an EMBL/GenBank/DDBJ whole genome shotgun (WGS) entry which is preliminary data.</text>
</comment>
<dbReference type="EMBL" id="JBJURJ010000003">
    <property type="protein sequence ID" value="MFM9327673.1"/>
    <property type="molecule type" value="Genomic_DNA"/>
</dbReference>
<evidence type="ECO:0000313" key="1">
    <source>
        <dbReference type="EMBL" id="MFM9327673.1"/>
    </source>
</evidence>
<gene>
    <name evidence="1" type="primary">nifN</name>
    <name evidence="1" type="ORF">ACI1P1_05080</name>
</gene>
<reference evidence="1" key="1">
    <citation type="submission" date="2024-12" db="EMBL/GenBank/DDBJ databases">
        <authorList>
            <person name="Wu N."/>
        </authorList>
    </citation>
    <scope>NUCLEOTIDE SEQUENCE</scope>
    <source>
        <strain evidence="1">P15</strain>
    </source>
</reference>
<evidence type="ECO:0000313" key="2">
    <source>
        <dbReference type="Proteomes" id="UP001631969"/>
    </source>
</evidence>